<evidence type="ECO:0000313" key="6">
    <source>
        <dbReference type="EMBL" id="SZX72941.1"/>
    </source>
</evidence>
<evidence type="ECO:0000259" key="5">
    <source>
        <dbReference type="Pfam" id="PF00189"/>
    </source>
</evidence>
<feature type="region of interest" description="Disordered" evidence="4">
    <location>
        <begin position="40"/>
        <end position="71"/>
    </location>
</feature>
<evidence type="ECO:0000256" key="1">
    <source>
        <dbReference type="ARBA" id="ARBA00010761"/>
    </source>
</evidence>
<feature type="domain" description="Small ribosomal subunit protein uS3 C-terminal" evidence="5">
    <location>
        <begin position="245"/>
        <end position="301"/>
    </location>
</feature>
<dbReference type="Pfam" id="PF00189">
    <property type="entry name" value="Ribosomal_S3_C"/>
    <property type="match status" value="1"/>
</dbReference>
<evidence type="ECO:0000313" key="7">
    <source>
        <dbReference type="Proteomes" id="UP000256970"/>
    </source>
</evidence>
<gene>
    <name evidence="6" type="ORF">BQ4739_LOCUS13075</name>
</gene>
<reference evidence="6 7" key="1">
    <citation type="submission" date="2016-10" db="EMBL/GenBank/DDBJ databases">
        <authorList>
            <person name="Cai Z."/>
        </authorList>
    </citation>
    <scope>NUCLEOTIDE SEQUENCE [LARGE SCALE GENOMIC DNA]</scope>
</reference>
<feature type="region of interest" description="Disordered" evidence="4">
    <location>
        <begin position="368"/>
        <end position="390"/>
    </location>
</feature>
<dbReference type="Gene3D" id="3.30.1140.32">
    <property type="entry name" value="Ribosomal protein S3, C-terminal domain"/>
    <property type="match status" value="1"/>
</dbReference>
<comment type="similarity">
    <text evidence="1">Belongs to the universal ribosomal protein uS3 family.</text>
</comment>
<proteinExistence type="inferred from homology"/>
<dbReference type="STRING" id="3088.A0A383W666"/>
<dbReference type="EMBL" id="FNXT01001178">
    <property type="protein sequence ID" value="SZX72941.1"/>
    <property type="molecule type" value="Genomic_DNA"/>
</dbReference>
<feature type="compositionally biased region" description="Low complexity" evidence="4">
    <location>
        <begin position="377"/>
        <end position="390"/>
    </location>
</feature>
<dbReference type="GO" id="GO:1990904">
    <property type="term" value="C:ribonucleoprotein complex"/>
    <property type="evidence" value="ECO:0007669"/>
    <property type="project" value="UniProtKB-KW"/>
</dbReference>
<feature type="region of interest" description="Disordered" evidence="4">
    <location>
        <begin position="103"/>
        <end position="124"/>
    </location>
</feature>
<evidence type="ECO:0000256" key="3">
    <source>
        <dbReference type="ARBA" id="ARBA00023274"/>
    </source>
</evidence>
<name>A0A383W666_TETOB</name>
<dbReference type="Proteomes" id="UP000256970">
    <property type="component" value="Unassembled WGS sequence"/>
</dbReference>
<feature type="compositionally biased region" description="Polar residues" evidence="4">
    <location>
        <begin position="40"/>
        <end position="52"/>
    </location>
</feature>
<keyword evidence="3" id="KW-0687">Ribonucleoprotein</keyword>
<feature type="compositionally biased region" description="Low complexity" evidence="4">
    <location>
        <begin position="103"/>
        <end position="116"/>
    </location>
</feature>
<accession>A0A383W666</accession>
<sequence>MGVTPQSLWASLLRHGCGMQQAAGQPLAWSQLGQQQQPASCYHAGSQSSRHVASNGDSSSHRSNSSSQARGVLQWPAAHRDALHALWPQQQLRGYAAKGKGGAKAAAAPPLKKAPAAPDPYAPPKWRMRRVPHSPKGGGLAAATPQQRALLERLNPGSTPLRSLRQLGWPLGQKQVLALLHDQLGAATGTNTSVLPFVLGDMYQSAASLAQVVKGYLAEGRGMPTVEQYLLTTIAGLSPSSIPFEGIKVQVKGRMSGKGGMTSKRVWTWGRTSTATISDPVDYAHEAVVTRAGYIGIKVWIRYKRSVMEDQKQHSSRSPISVAELLAMPAPTALPSRSSSAWWAAPGPLQPRLHQAWQCYKPSYNALTATNRLPGPQQQQQQQQQQLPEQ</sequence>
<keyword evidence="2" id="KW-0689">Ribosomal protein</keyword>
<dbReference type="InterPro" id="IPR036419">
    <property type="entry name" value="Ribosomal_S3_C_sf"/>
</dbReference>
<evidence type="ECO:0000256" key="4">
    <source>
        <dbReference type="SAM" id="MobiDB-lite"/>
    </source>
</evidence>
<dbReference type="GO" id="GO:0006412">
    <property type="term" value="P:translation"/>
    <property type="evidence" value="ECO:0007669"/>
    <property type="project" value="InterPro"/>
</dbReference>
<dbReference type="GO" id="GO:0003735">
    <property type="term" value="F:structural constituent of ribosome"/>
    <property type="evidence" value="ECO:0007669"/>
    <property type="project" value="InterPro"/>
</dbReference>
<dbReference type="AlphaFoldDB" id="A0A383W666"/>
<dbReference type="InterPro" id="IPR001351">
    <property type="entry name" value="Ribosomal_uS3_C"/>
</dbReference>
<dbReference type="SUPFAM" id="SSF54821">
    <property type="entry name" value="Ribosomal protein S3 C-terminal domain"/>
    <property type="match status" value="1"/>
</dbReference>
<evidence type="ECO:0000256" key="2">
    <source>
        <dbReference type="ARBA" id="ARBA00022980"/>
    </source>
</evidence>
<dbReference type="GO" id="GO:0005840">
    <property type="term" value="C:ribosome"/>
    <property type="evidence" value="ECO:0007669"/>
    <property type="project" value="UniProtKB-KW"/>
</dbReference>
<keyword evidence="7" id="KW-1185">Reference proteome</keyword>
<protein>
    <recommendedName>
        <fullName evidence="5">Small ribosomal subunit protein uS3 C-terminal domain-containing protein</fullName>
    </recommendedName>
</protein>
<organism evidence="6 7">
    <name type="scientific">Tetradesmus obliquus</name>
    <name type="common">Green alga</name>
    <name type="synonym">Acutodesmus obliquus</name>
    <dbReference type="NCBI Taxonomy" id="3088"/>
    <lineage>
        <taxon>Eukaryota</taxon>
        <taxon>Viridiplantae</taxon>
        <taxon>Chlorophyta</taxon>
        <taxon>core chlorophytes</taxon>
        <taxon>Chlorophyceae</taxon>
        <taxon>CS clade</taxon>
        <taxon>Sphaeropleales</taxon>
        <taxon>Scenedesmaceae</taxon>
        <taxon>Tetradesmus</taxon>
    </lineage>
</organism>
<feature type="compositionally biased region" description="Low complexity" evidence="4">
    <location>
        <begin position="54"/>
        <end position="67"/>
    </location>
</feature>